<dbReference type="AlphaFoldDB" id="A0A1L9SIJ0"/>
<name>A0A1L9SIJ0_9EURO</name>
<dbReference type="VEuPathDB" id="FungiDB:ASPZODRAFT_131980"/>
<evidence type="ECO:0000313" key="4">
    <source>
        <dbReference type="Proteomes" id="UP000184188"/>
    </source>
</evidence>
<feature type="compositionally biased region" description="Polar residues" evidence="1">
    <location>
        <begin position="335"/>
        <end position="345"/>
    </location>
</feature>
<evidence type="ECO:0000313" key="3">
    <source>
        <dbReference type="EMBL" id="OJJ47050.1"/>
    </source>
</evidence>
<dbReference type="RefSeq" id="XP_022581560.1">
    <property type="nucleotide sequence ID" value="XM_022722894.1"/>
</dbReference>
<reference evidence="4" key="1">
    <citation type="journal article" date="2017" name="Genome Biol.">
        <title>Comparative genomics reveals high biological diversity and specific adaptations in the industrially and medically important fungal genus Aspergillus.</title>
        <authorList>
            <person name="de Vries R.P."/>
            <person name="Riley R."/>
            <person name="Wiebenga A."/>
            <person name="Aguilar-Osorio G."/>
            <person name="Amillis S."/>
            <person name="Uchima C.A."/>
            <person name="Anderluh G."/>
            <person name="Asadollahi M."/>
            <person name="Askin M."/>
            <person name="Barry K."/>
            <person name="Battaglia E."/>
            <person name="Bayram O."/>
            <person name="Benocci T."/>
            <person name="Braus-Stromeyer S.A."/>
            <person name="Caldana C."/>
            <person name="Canovas D."/>
            <person name="Cerqueira G.C."/>
            <person name="Chen F."/>
            <person name="Chen W."/>
            <person name="Choi C."/>
            <person name="Clum A."/>
            <person name="Dos Santos R.A."/>
            <person name="Damasio A.R."/>
            <person name="Diallinas G."/>
            <person name="Emri T."/>
            <person name="Fekete E."/>
            <person name="Flipphi M."/>
            <person name="Freyberg S."/>
            <person name="Gallo A."/>
            <person name="Gournas C."/>
            <person name="Habgood R."/>
            <person name="Hainaut M."/>
            <person name="Harispe M.L."/>
            <person name="Henrissat B."/>
            <person name="Hilden K.S."/>
            <person name="Hope R."/>
            <person name="Hossain A."/>
            <person name="Karabika E."/>
            <person name="Karaffa L."/>
            <person name="Karanyi Z."/>
            <person name="Krasevec N."/>
            <person name="Kuo A."/>
            <person name="Kusch H."/>
            <person name="LaButti K."/>
            <person name="Lagendijk E.L."/>
            <person name="Lapidus A."/>
            <person name="Levasseur A."/>
            <person name="Lindquist E."/>
            <person name="Lipzen A."/>
            <person name="Logrieco A.F."/>
            <person name="MacCabe A."/>
            <person name="Maekelae M.R."/>
            <person name="Malavazi I."/>
            <person name="Melin P."/>
            <person name="Meyer V."/>
            <person name="Mielnichuk N."/>
            <person name="Miskei M."/>
            <person name="Molnar A.P."/>
            <person name="Mule G."/>
            <person name="Ngan C.Y."/>
            <person name="Orejas M."/>
            <person name="Orosz E."/>
            <person name="Ouedraogo J.P."/>
            <person name="Overkamp K.M."/>
            <person name="Park H.-S."/>
            <person name="Perrone G."/>
            <person name="Piumi F."/>
            <person name="Punt P.J."/>
            <person name="Ram A.F."/>
            <person name="Ramon A."/>
            <person name="Rauscher S."/>
            <person name="Record E."/>
            <person name="Riano-Pachon D.M."/>
            <person name="Robert V."/>
            <person name="Roehrig J."/>
            <person name="Ruller R."/>
            <person name="Salamov A."/>
            <person name="Salih N.S."/>
            <person name="Samson R.A."/>
            <person name="Sandor E."/>
            <person name="Sanguinetti M."/>
            <person name="Schuetze T."/>
            <person name="Sepcic K."/>
            <person name="Shelest E."/>
            <person name="Sherlock G."/>
            <person name="Sophianopoulou V."/>
            <person name="Squina F.M."/>
            <person name="Sun H."/>
            <person name="Susca A."/>
            <person name="Todd R.B."/>
            <person name="Tsang A."/>
            <person name="Unkles S.E."/>
            <person name="van de Wiele N."/>
            <person name="van Rossen-Uffink D."/>
            <person name="Oliveira J.V."/>
            <person name="Vesth T.C."/>
            <person name="Visser J."/>
            <person name="Yu J.-H."/>
            <person name="Zhou M."/>
            <person name="Andersen M.R."/>
            <person name="Archer D.B."/>
            <person name="Baker S.E."/>
            <person name="Benoit I."/>
            <person name="Brakhage A.A."/>
            <person name="Braus G.H."/>
            <person name="Fischer R."/>
            <person name="Frisvad J.C."/>
            <person name="Goldman G.H."/>
            <person name="Houbraken J."/>
            <person name="Oakley B."/>
            <person name="Pocsi I."/>
            <person name="Scazzocchio C."/>
            <person name="Seiboth B."/>
            <person name="vanKuyk P.A."/>
            <person name="Wortman J."/>
            <person name="Dyer P.S."/>
            <person name="Grigoriev I.V."/>
        </authorList>
    </citation>
    <scope>NUCLEOTIDE SEQUENCE [LARGE SCALE GENOMIC DNA]</scope>
    <source>
        <strain evidence="4">CBS 506.65</strain>
    </source>
</reference>
<dbReference type="OrthoDB" id="5521299at2759"/>
<feature type="domain" description="LYR motif-containing protein Cup1-like N-terminal" evidence="2">
    <location>
        <begin position="13"/>
        <end position="103"/>
    </location>
</feature>
<gene>
    <name evidence="3" type="ORF">ASPZODRAFT_131980</name>
</gene>
<keyword evidence="4" id="KW-1185">Reference proteome</keyword>
<proteinExistence type="predicted"/>
<protein>
    <recommendedName>
        <fullName evidence="2">LYR motif-containing protein Cup1-like N-terminal domain-containing protein</fullName>
    </recommendedName>
</protein>
<organism evidence="3 4">
    <name type="scientific">Penicilliopsis zonata CBS 506.65</name>
    <dbReference type="NCBI Taxonomy" id="1073090"/>
    <lineage>
        <taxon>Eukaryota</taxon>
        <taxon>Fungi</taxon>
        <taxon>Dikarya</taxon>
        <taxon>Ascomycota</taxon>
        <taxon>Pezizomycotina</taxon>
        <taxon>Eurotiomycetes</taxon>
        <taxon>Eurotiomycetidae</taxon>
        <taxon>Eurotiales</taxon>
        <taxon>Aspergillaceae</taxon>
        <taxon>Penicilliopsis</taxon>
    </lineage>
</organism>
<dbReference type="EMBL" id="KV878341">
    <property type="protein sequence ID" value="OJJ47050.1"/>
    <property type="molecule type" value="Genomic_DNA"/>
</dbReference>
<feature type="region of interest" description="Disordered" evidence="1">
    <location>
        <begin position="222"/>
        <end position="250"/>
    </location>
</feature>
<evidence type="ECO:0000256" key="1">
    <source>
        <dbReference type="SAM" id="MobiDB-lite"/>
    </source>
</evidence>
<dbReference type="Proteomes" id="UP000184188">
    <property type="component" value="Unassembled WGS sequence"/>
</dbReference>
<dbReference type="GeneID" id="34609359"/>
<evidence type="ECO:0000259" key="2">
    <source>
        <dbReference type="Pfam" id="PF20263"/>
    </source>
</evidence>
<sequence>MKPFVPSERWRSLLRALLRECSYLPDPVARKYMHEMVLQRYRHHAEPKSKLKLLLDPPRQVALERATKQRLSFLKRANEGYTKPLEKVLFMSYGRTGKRRWELVTAFLTPDTPVDTMAVKEVINQPGMFDDGWAPPPILVGLLRSQLNSQHVAQVSPRLQIKDLRPVIPKQNVWGRPLAWSRKRNIRKRWYQGALDSVLPPLPESDLDVLKGLVTGTSQWAPPVKRKKQIEEDKDNPGPSAGGILSPQFLVDGPQKGPTFGKYVDGRPHQITRRFMQRLWRRVYSLVPDITLHPKTNRPIFNWHLFDEKPNLAITLGDGFDPGLFENAGGEKESSPSVQGYQRPT</sequence>
<dbReference type="InterPro" id="IPR046896">
    <property type="entry name" value="Cup1-like_N"/>
</dbReference>
<dbReference type="CDD" id="cd20273">
    <property type="entry name" value="Complex1_LYR_unchar"/>
    <property type="match status" value="1"/>
</dbReference>
<accession>A0A1L9SIJ0</accession>
<dbReference type="Pfam" id="PF20263">
    <property type="entry name" value="LYRM2-like"/>
    <property type="match status" value="1"/>
</dbReference>
<feature type="region of interest" description="Disordered" evidence="1">
    <location>
        <begin position="324"/>
        <end position="345"/>
    </location>
</feature>